<dbReference type="SUPFAM" id="SSF52980">
    <property type="entry name" value="Restriction endonuclease-like"/>
    <property type="match status" value="1"/>
</dbReference>
<name>A0A9X3Z646_9PROT</name>
<evidence type="ECO:0000256" key="2">
    <source>
        <dbReference type="ARBA" id="ARBA00022759"/>
    </source>
</evidence>
<dbReference type="EMBL" id="JANWOI010000001">
    <property type="protein sequence ID" value="MDA5192795.1"/>
    <property type="molecule type" value="Genomic_DNA"/>
</dbReference>
<dbReference type="Pfam" id="PF03852">
    <property type="entry name" value="Vsr"/>
    <property type="match status" value="1"/>
</dbReference>
<evidence type="ECO:0000256" key="6">
    <source>
        <dbReference type="PIRNR" id="PIRNR018267"/>
    </source>
</evidence>
<comment type="function">
    <text evidence="6">May nick specific sequences that contain T:G mispairs resulting from m5C-deamination.</text>
</comment>
<comment type="similarity">
    <text evidence="6">Belongs to the vsr family.</text>
</comment>
<sequence>MADIVPTDVRSRMMAGIRGTNTKPELLLRKGLHRLGFRFRLHDRTLPGKPDIVLSRYRAVIFAHGCFWHGHDCHLFRWPSTRPEFWEAKITRNREVDARTKDALAKSGWRQAIIWECALRGRTRLPLDELLLTCADWLRSDQSGLEIRGQIE</sequence>
<reference evidence="7" key="1">
    <citation type="submission" date="2022-08" db="EMBL/GenBank/DDBJ databases">
        <authorList>
            <person name="Vandamme P."/>
            <person name="Hettiarachchi A."/>
            <person name="Peeters C."/>
            <person name="Cnockaert M."/>
            <person name="Carlier A."/>
        </authorList>
    </citation>
    <scope>NUCLEOTIDE SEQUENCE</scope>
    <source>
        <strain evidence="7">LMG 31809</strain>
    </source>
</reference>
<accession>A0A9X3Z646</accession>
<dbReference type="EC" id="3.1.-.-" evidence="6"/>
<dbReference type="InterPro" id="IPR011335">
    <property type="entry name" value="Restrct_endonuc-II-like"/>
</dbReference>
<reference evidence="7" key="2">
    <citation type="journal article" date="2023" name="Syst. Appl. Microbiol.">
        <title>Govania unica gen. nov., sp. nov., a rare biosphere bacterium that represents a novel family in the class Alphaproteobacteria.</title>
        <authorList>
            <person name="Vandamme P."/>
            <person name="Peeters C."/>
            <person name="Hettiarachchi A."/>
            <person name="Cnockaert M."/>
            <person name="Carlier A."/>
        </authorList>
    </citation>
    <scope>NUCLEOTIDE SEQUENCE</scope>
    <source>
        <strain evidence="7">LMG 31809</strain>
    </source>
</reference>
<dbReference type="RefSeq" id="WP_274942497.1">
    <property type="nucleotide sequence ID" value="NZ_JANWOI010000001.1"/>
</dbReference>
<dbReference type="NCBIfam" id="TIGR00632">
    <property type="entry name" value="vsr"/>
    <property type="match status" value="1"/>
</dbReference>
<evidence type="ECO:0000313" key="7">
    <source>
        <dbReference type="EMBL" id="MDA5192795.1"/>
    </source>
</evidence>
<protein>
    <recommendedName>
        <fullName evidence="6">Very short patch repair endonuclease</fullName>
        <ecNumber evidence="6">3.1.-.-</ecNumber>
    </recommendedName>
</protein>
<keyword evidence="5 6" id="KW-0234">DNA repair</keyword>
<organism evidence="7 8">
    <name type="scientific">Govanella unica</name>
    <dbReference type="NCBI Taxonomy" id="2975056"/>
    <lineage>
        <taxon>Bacteria</taxon>
        <taxon>Pseudomonadati</taxon>
        <taxon>Pseudomonadota</taxon>
        <taxon>Alphaproteobacteria</taxon>
        <taxon>Emcibacterales</taxon>
        <taxon>Govanellaceae</taxon>
        <taxon>Govanella</taxon>
    </lineage>
</organism>
<gene>
    <name evidence="7" type="ORF">NYP16_02330</name>
</gene>
<dbReference type="GO" id="GO:0006298">
    <property type="term" value="P:mismatch repair"/>
    <property type="evidence" value="ECO:0007669"/>
    <property type="project" value="UniProtKB-UniRule"/>
</dbReference>
<comment type="caution">
    <text evidence="7">The sequence shown here is derived from an EMBL/GenBank/DDBJ whole genome shotgun (WGS) entry which is preliminary data.</text>
</comment>
<dbReference type="CDD" id="cd00221">
    <property type="entry name" value="Vsr"/>
    <property type="match status" value="1"/>
</dbReference>
<evidence type="ECO:0000256" key="5">
    <source>
        <dbReference type="ARBA" id="ARBA00023204"/>
    </source>
</evidence>
<dbReference type="Proteomes" id="UP001141619">
    <property type="component" value="Unassembled WGS sequence"/>
</dbReference>
<evidence type="ECO:0000256" key="4">
    <source>
        <dbReference type="ARBA" id="ARBA00022801"/>
    </source>
</evidence>
<evidence type="ECO:0000256" key="3">
    <source>
        <dbReference type="ARBA" id="ARBA00022763"/>
    </source>
</evidence>
<keyword evidence="3 6" id="KW-0227">DNA damage</keyword>
<dbReference type="GO" id="GO:0016787">
    <property type="term" value="F:hydrolase activity"/>
    <property type="evidence" value="ECO:0007669"/>
    <property type="project" value="UniProtKB-KW"/>
</dbReference>
<proteinExistence type="inferred from homology"/>
<dbReference type="Gene3D" id="3.40.960.10">
    <property type="entry name" value="VSR Endonuclease"/>
    <property type="match status" value="1"/>
</dbReference>
<evidence type="ECO:0000313" key="8">
    <source>
        <dbReference type="Proteomes" id="UP001141619"/>
    </source>
</evidence>
<dbReference type="InterPro" id="IPR004603">
    <property type="entry name" value="DNA_mismatch_endonuc_vsr"/>
</dbReference>
<dbReference type="AlphaFoldDB" id="A0A9X3Z646"/>
<dbReference type="GO" id="GO:0004519">
    <property type="term" value="F:endonuclease activity"/>
    <property type="evidence" value="ECO:0007669"/>
    <property type="project" value="UniProtKB-KW"/>
</dbReference>
<keyword evidence="1 6" id="KW-0540">Nuclease</keyword>
<evidence type="ECO:0000256" key="1">
    <source>
        <dbReference type="ARBA" id="ARBA00022722"/>
    </source>
</evidence>
<keyword evidence="8" id="KW-1185">Reference proteome</keyword>
<dbReference type="PIRSF" id="PIRSF018267">
    <property type="entry name" value="VSR_endonuc"/>
    <property type="match status" value="1"/>
</dbReference>
<keyword evidence="2 6" id="KW-0255">Endonuclease</keyword>
<keyword evidence="4 6" id="KW-0378">Hydrolase</keyword>